<organism evidence="1 2">
    <name type="scientific">Coniosporium apollinis (strain CBS 100218)</name>
    <name type="common">Rock-inhabiting black yeast</name>
    <dbReference type="NCBI Taxonomy" id="1168221"/>
    <lineage>
        <taxon>Eukaryota</taxon>
        <taxon>Fungi</taxon>
        <taxon>Dikarya</taxon>
        <taxon>Ascomycota</taxon>
        <taxon>Pezizomycotina</taxon>
        <taxon>Dothideomycetes</taxon>
        <taxon>Dothideomycetes incertae sedis</taxon>
        <taxon>Coniosporium</taxon>
    </lineage>
</organism>
<dbReference type="Proteomes" id="UP000016924">
    <property type="component" value="Unassembled WGS sequence"/>
</dbReference>
<reference evidence="2" key="1">
    <citation type="submission" date="2012-06" db="EMBL/GenBank/DDBJ databases">
        <title>The genome sequence of Coniosporium apollinis CBS 100218.</title>
        <authorList>
            <consortium name="The Broad Institute Genome Sequencing Platform"/>
            <person name="Cuomo C."/>
            <person name="Gorbushina A."/>
            <person name="Noack S."/>
            <person name="Walker B."/>
            <person name="Young S.K."/>
            <person name="Zeng Q."/>
            <person name="Gargeya S."/>
            <person name="Fitzgerald M."/>
            <person name="Haas B."/>
            <person name="Abouelleil A."/>
            <person name="Alvarado L."/>
            <person name="Arachchi H.M."/>
            <person name="Berlin A.M."/>
            <person name="Chapman S.B."/>
            <person name="Goldberg J."/>
            <person name="Griggs A."/>
            <person name="Gujja S."/>
            <person name="Hansen M."/>
            <person name="Howarth C."/>
            <person name="Imamovic A."/>
            <person name="Larimer J."/>
            <person name="McCowan C."/>
            <person name="Montmayeur A."/>
            <person name="Murphy C."/>
            <person name="Neiman D."/>
            <person name="Pearson M."/>
            <person name="Priest M."/>
            <person name="Roberts A."/>
            <person name="Saif S."/>
            <person name="Shea T."/>
            <person name="Sisk P."/>
            <person name="Sykes S."/>
            <person name="Wortman J."/>
            <person name="Nusbaum C."/>
            <person name="Birren B."/>
        </authorList>
    </citation>
    <scope>NUCLEOTIDE SEQUENCE [LARGE SCALE GENOMIC DNA]</scope>
    <source>
        <strain evidence="2">CBS 100218</strain>
    </source>
</reference>
<dbReference type="OrthoDB" id="2322499at2759"/>
<name>R7YTM1_CONA1</name>
<protein>
    <submittedName>
        <fullName evidence="1">Uncharacterized protein</fullName>
    </submittedName>
</protein>
<sequence>MNSVESLKIEHLNEWVSLGINTIEAFLVDWQVIFTHCDPSMLFALKSVKREFRKLPGYEGTWKKCRLNNYGEDIPPPPAGLKEYQYLDPLDGQKDCMSWGHKGLRIGMLIARPTNGH</sequence>
<dbReference type="GeneID" id="19901736"/>
<evidence type="ECO:0000313" key="1">
    <source>
        <dbReference type="EMBL" id="EON65188.1"/>
    </source>
</evidence>
<keyword evidence="2" id="KW-1185">Reference proteome</keyword>
<evidence type="ECO:0000313" key="2">
    <source>
        <dbReference type="Proteomes" id="UP000016924"/>
    </source>
</evidence>
<dbReference type="HOGENOM" id="CLU_2084736_0_0_1"/>
<accession>R7YTM1</accession>
<dbReference type="AlphaFoldDB" id="R7YTM1"/>
<proteinExistence type="predicted"/>
<dbReference type="RefSeq" id="XP_007780505.1">
    <property type="nucleotide sequence ID" value="XM_007782315.1"/>
</dbReference>
<dbReference type="EMBL" id="JH767572">
    <property type="protein sequence ID" value="EON65188.1"/>
    <property type="molecule type" value="Genomic_DNA"/>
</dbReference>
<gene>
    <name evidence="1" type="ORF">W97_04425</name>
</gene>